<dbReference type="PANTHER" id="PTHR43178:SF5">
    <property type="entry name" value="LIPOAMIDE ACYLTRANSFERASE COMPONENT OF BRANCHED-CHAIN ALPHA-KETO ACID DEHYDROGENASE COMPLEX, MITOCHONDRIAL"/>
    <property type="match status" value="1"/>
</dbReference>
<sequence length="423" mass="44771">MADVVMPQLGETVTEGTITKWLVQVGDSVQIDQPLFEVSTDKVDSEVPATASGVVTELVVPEGETVAVGTVVARVGEQGAAPAPQPAPTPARPSGDLGLSPVVRHLIEENDLDPTTIQGTGVGGRITRADVLAVLDQRAGQRRSAAPQPAPAPAPQPAPAPAPVSSAPARRAEAPAGYTGSEISPGSRDYVVPFTNIRRRTAEHMINSKAVSAHTLMSIEVDFERVERVRRARGAEFKDEEGFTLTYLPFIARAVVESVRAYPNVNASVMGDSLVVHRDVNLSIAVDLNLEGLIAPVVHGADGKRLTGIAREIHDLATRARTRRLAADDIAGGTFTITNPGPFGTFMTGAIINQPQVVILATDGIARKPVVVVDSDGTESIGIHSIGMLTLNFDHRAIDGAYAAAFLAKLKQVLEGWNWEQEL</sequence>
<dbReference type="Pfam" id="PF00364">
    <property type="entry name" value="Biotin_lipoyl"/>
    <property type="match status" value="1"/>
</dbReference>
<dbReference type="InterPro" id="IPR003016">
    <property type="entry name" value="2-oxoA_DH_lipoyl-BS"/>
</dbReference>
<evidence type="ECO:0000313" key="10">
    <source>
        <dbReference type="EMBL" id="MEX6429088.1"/>
    </source>
</evidence>
<dbReference type="EMBL" id="JBFSHR010000010">
    <property type="protein sequence ID" value="MEX6429088.1"/>
    <property type="molecule type" value="Genomic_DNA"/>
</dbReference>
<dbReference type="Gene3D" id="2.40.50.100">
    <property type="match status" value="1"/>
</dbReference>
<dbReference type="InterPro" id="IPR001078">
    <property type="entry name" value="2-oxoacid_DH_actylTfrase"/>
</dbReference>
<dbReference type="Proteomes" id="UP001560267">
    <property type="component" value="Unassembled WGS sequence"/>
</dbReference>
<dbReference type="EC" id="2.3.1.-" evidence="6"/>
<feature type="region of interest" description="Disordered" evidence="7">
    <location>
        <begin position="78"/>
        <end position="99"/>
    </location>
</feature>
<dbReference type="GO" id="GO:0016746">
    <property type="term" value="F:acyltransferase activity"/>
    <property type="evidence" value="ECO:0007669"/>
    <property type="project" value="UniProtKB-KW"/>
</dbReference>
<feature type="compositionally biased region" description="Pro residues" evidence="7">
    <location>
        <begin position="148"/>
        <end position="162"/>
    </location>
</feature>
<keyword evidence="4 6" id="KW-0450">Lipoyl</keyword>
<dbReference type="InterPro" id="IPR050743">
    <property type="entry name" value="2-oxoacid_DH_E2_comp"/>
</dbReference>
<evidence type="ECO:0000256" key="5">
    <source>
        <dbReference type="ARBA" id="ARBA00023315"/>
    </source>
</evidence>
<dbReference type="CDD" id="cd06849">
    <property type="entry name" value="lipoyl_domain"/>
    <property type="match status" value="1"/>
</dbReference>
<reference evidence="10 11" key="1">
    <citation type="submission" date="2024-07" db="EMBL/GenBank/DDBJ databases">
        <title>Draft Genome Sequence of Ferrimicrobium acidiphilum Strain YE2023, Isolated from a Pulp of Bioleach Reactor.</title>
        <authorList>
            <person name="Elkina Y.A."/>
            <person name="Bulaeva A.G."/>
            <person name="Beletsky A.V."/>
            <person name="Mardanov A.V."/>
        </authorList>
    </citation>
    <scope>NUCLEOTIDE SEQUENCE [LARGE SCALE GENOMIC DNA]</scope>
    <source>
        <strain evidence="10 11">YE2023</strain>
    </source>
</reference>
<dbReference type="PROSITE" id="PS51826">
    <property type="entry name" value="PSBD"/>
    <property type="match status" value="1"/>
</dbReference>
<dbReference type="InterPro" id="IPR004167">
    <property type="entry name" value="PSBD"/>
</dbReference>
<evidence type="ECO:0000256" key="7">
    <source>
        <dbReference type="SAM" id="MobiDB-lite"/>
    </source>
</evidence>
<comment type="cofactor">
    <cofactor evidence="1 6">
        <name>(R)-lipoate</name>
        <dbReference type="ChEBI" id="CHEBI:83088"/>
    </cofactor>
</comment>
<dbReference type="Pfam" id="PF00198">
    <property type="entry name" value="2-oxoacid_dh"/>
    <property type="match status" value="1"/>
</dbReference>
<gene>
    <name evidence="10" type="ORF">AB6A68_04465</name>
</gene>
<evidence type="ECO:0000259" key="9">
    <source>
        <dbReference type="PROSITE" id="PS51826"/>
    </source>
</evidence>
<dbReference type="Gene3D" id="4.10.320.10">
    <property type="entry name" value="E3-binding domain"/>
    <property type="match status" value="1"/>
</dbReference>
<comment type="caution">
    <text evidence="10">The sequence shown here is derived from an EMBL/GenBank/DDBJ whole genome shotgun (WGS) entry which is preliminary data.</text>
</comment>
<organism evidence="10 11">
    <name type="scientific">Ferrimicrobium acidiphilum</name>
    <dbReference type="NCBI Taxonomy" id="121039"/>
    <lineage>
        <taxon>Bacteria</taxon>
        <taxon>Bacillati</taxon>
        <taxon>Actinomycetota</taxon>
        <taxon>Acidimicrobiia</taxon>
        <taxon>Acidimicrobiales</taxon>
        <taxon>Acidimicrobiaceae</taxon>
        <taxon>Ferrimicrobium</taxon>
    </lineage>
</organism>
<dbReference type="InterPro" id="IPR011053">
    <property type="entry name" value="Single_hybrid_motif"/>
</dbReference>
<evidence type="ECO:0000259" key="8">
    <source>
        <dbReference type="PROSITE" id="PS50968"/>
    </source>
</evidence>
<dbReference type="InterPro" id="IPR023213">
    <property type="entry name" value="CAT-like_dom_sf"/>
</dbReference>
<keyword evidence="11" id="KW-1185">Reference proteome</keyword>
<dbReference type="InterPro" id="IPR036625">
    <property type="entry name" value="E3-bd_dom_sf"/>
</dbReference>
<dbReference type="SUPFAM" id="SSF47005">
    <property type="entry name" value="Peripheral subunit-binding domain of 2-oxo acid dehydrogenase complex"/>
    <property type="match status" value="1"/>
</dbReference>
<dbReference type="RefSeq" id="WP_369084307.1">
    <property type="nucleotide sequence ID" value="NZ_JBFSHR010000010.1"/>
</dbReference>
<keyword evidence="3 6" id="KW-0808">Transferase</keyword>
<keyword evidence="5 6" id="KW-0012">Acyltransferase</keyword>
<dbReference type="Gene3D" id="3.30.559.10">
    <property type="entry name" value="Chloramphenicol acetyltransferase-like domain"/>
    <property type="match status" value="1"/>
</dbReference>
<comment type="similarity">
    <text evidence="2 6">Belongs to the 2-oxoacid dehydrogenase family.</text>
</comment>
<proteinExistence type="inferred from homology"/>
<dbReference type="PROSITE" id="PS00189">
    <property type="entry name" value="LIPOYL"/>
    <property type="match status" value="1"/>
</dbReference>
<evidence type="ECO:0000256" key="2">
    <source>
        <dbReference type="ARBA" id="ARBA00007317"/>
    </source>
</evidence>
<dbReference type="InterPro" id="IPR000089">
    <property type="entry name" value="Biotin_lipoyl"/>
</dbReference>
<feature type="region of interest" description="Disordered" evidence="7">
    <location>
        <begin position="138"/>
        <end position="182"/>
    </location>
</feature>
<evidence type="ECO:0000313" key="11">
    <source>
        <dbReference type="Proteomes" id="UP001560267"/>
    </source>
</evidence>
<dbReference type="SUPFAM" id="SSF52777">
    <property type="entry name" value="CoA-dependent acyltransferases"/>
    <property type="match status" value="1"/>
</dbReference>
<accession>A0ABV3Y3I6</accession>
<evidence type="ECO:0000256" key="4">
    <source>
        <dbReference type="ARBA" id="ARBA00022823"/>
    </source>
</evidence>
<feature type="domain" description="Peripheral subunit-binding (PSBD)" evidence="9">
    <location>
        <begin position="98"/>
        <end position="135"/>
    </location>
</feature>
<dbReference type="Pfam" id="PF02817">
    <property type="entry name" value="E3_binding"/>
    <property type="match status" value="1"/>
</dbReference>
<evidence type="ECO:0000256" key="3">
    <source>
        <dbReference type="ARBA" id="ARBA00022679"/>
    </source>
</evidence>
<evidence type="ECO:0000256" key="6">
    <source>
        <dbReference type="RuleBase" id="RU003423"/>
    </source>
</evidence>
<dbReference type="SUPFAM" id="SSF51230">
    <property type="entry name" value="Single hybrid motif"/>
    <property type="match status" value="1"/>
</dbReference>
<dbReference type="PANTHER" id="PTHR43178">
    <property type="entry name" value="DIHYDROLIPOAMIDE ACETYLTRANSFERASE COMPONENT OF PYRUVATE DEHYDROGENASE COMPLEX"/>
    <property type="match status" value="1"/>
</dbReference>
<dbReference type="PROSITE" id="PS50968">
    <property type="entry name" value="BIOTINYL_LIPOYL"/>
    <property type="match status" value="1"/>
</dbReference>
<name>A0ABV3Y3I6_9ACTN</name>
<protein>
    <recommendedName>
        <fullName evidence="6">Dihydrolipoamide acetyltransferase component of pyruvate dehydrogenase complex</fullName>
        <ecNumber evidence="6">2.3.1.-</ecNumber>
    </recommendedName>
</protein>
<feature type="domain" description="Lipoyl-binding" evidence="8">
    <location>
        <begin position="1"/>
        <end position="76"/>
    </location>
</feature>
<evidence type="ECO:0000256" key="1">
    <source>
        <dbReference type="ARBA" id="ARBA00001938"/>
    </source>
</evidence>